<dbReference type="GO" id="GO:0042910">
    <property type="term" value="F:xenobiotic transmembrane transporter activity"/>
    <property type="evidence" value="ECO:0007669"/>
    <property type="project" value="InterPro"/>
</dbReference>
<dbReference type="GO" id="GO:0016020">
    <property type="term" value="C:membrane"/>
    <property type="evidence" value="ECO:0007669"/>
    <property type="project" value="InterPro"/>
</dbReference>
<organism evidence="3 4">
    <name type="scientific">Eleusine coracana subsp. coracana</name>
    <dbReference type="NCBI Taxonomy" id="191504"/>
    <lineage>
        <taxon>Eukaryota</taxon>
        <taxon>Viridiplantae</taxon>
        <taxon>Streptophyta</taxon>
        <taxon>Embryophyta</taxon>
        <taxon>Tracheophyta</taxon>
        <taxon>Spermatophyta</taxon>
        <taxon>Magnoliopsida</taxon>
        <taxon>Liliopsida</taxon>
        <taxon>Poales</taxon>
        <taxon>Poaceae</taxon>
        <taxon>PACMAD clade</taxon>
        <taxon>Chloridoideae</taxon>
        <taxon>Cynodonteae</taxon>
        <taxon>Eleusininae</taxon>
        <taxon>Eleusine</taxon>
    </lineage>
</organism>
<accession>A0AAV5BRA0</accession>
<keyword evidence="2" id="KW-0812">Transmembrane</keyword>
<evidence type="ECO:0000256" key="1">
    <source>
        <dbReference type="ARBA" id="ARBA00010199"/>
    </source>
</evidence>
<feature type="transmembrane region" description="Helical" evidence="2">
    <location>
        <begin position="28"/>
        <end position="46"/>
    </location>
</feature>
<dbReference type="GO" id="GO:0015297">
    <property type="term" value="F:antiporter activity"/>
    <property type="evidence" value="ECO:0007669"/>
    <property type="project" value="InterPro"/>
</dbReference>
<evidence type="ECO:0008006" key="5">
    <source>
        <dbReference type="Google" id="ProtNLM"/>
    </source>
</evidence>
<keyword evidence="2" id="KW-0472">Membrane</keyword>
<evidence type="ECO:0000313" key="3">
    <source>
        <dbReference type="EMBL" id="GJM88255.1"/>
    </source>
</evidence>
<proteinExistence type="inferred from homology"/>
<dbReference type="InterPro" id="IPR002528">
    <property type="entry name" value="MATE_fam"/>
</dbReference>
<gene>
    <name evidence="3" type="primary">ga04295</name>
    <name evidence="3" type="ORF">PR202_ga04295</name>
</gene>
<protein>
    <recommendedName>
        <fullName evidence="5">MATE efflux family protein</fullName>
    </recommendedName>
</protein>
<evidence type="ECO:0000313" key="4">
    <source>
        <dbReference type="Proteomes" id="UP001054889"/>
    </source>
</evidence>
<dbReference type="EMBL" id="BQKI01000002">
    <property type="protein sequence ID" value="GJM88255.1"/>
    <property type="molecule type" value="Genomic_DNA"/>
</dbReference>
<evidence type="ECO:0000256" key="2">
    <source>
        <dbReference type="SAM" id="Phobius"/>
    </source>
</evidence>
<name>A0AAV5BRA0_ELECO</name>
<comment type="caution">
    <text evidence="3">The sequence shown here is derived from an EMBL/GenBank/DDBJ whole genome shotgun (WGS) entry which is preliminary data.</text>
</comment>
<sequence>MATALDTLCGQAFGAGQHHLLGVYTQRAMLVIAVACAPISLVWANASRILACHGQDPAVAAEAGVYARWLVPSVYVRVSGACDRTWNGFSAPSRSSRSCGCSPL</sequence>
<dbReference type="Proteomes" id="UP001054889">
    <property type="component" value="Unassembled WGS sequence"/>
</dbReference>
<reference evidence="3" key="1">
    <citation type="journal article" date="2018" name="DNA Res.">
        <title>Multiple hybrid de novo genome assembly of finger millet, an orphan allotetraploid crop.</title>
        <authorList>
            <person name="Hatakeyama M."/>
            <person name="Aluri S."/>
            <person name="Balachadran M.T."/>
            <person name="Sivarajan S.R."/>
            <person name="Patrignani A."/>
            <person name="Gruter S."/>
            <person name="Poveda L."/>
            <person name="Shimizu-Inatsugi R."/>
            <person name="Baeten J."/>
            <person name="Francoijs K.J."/>
            <person name="Nataraja K.N."/>
            <person name="Reddy Y.A.N."/>
            <person name="Phadnis S."/>
            <person name="Ravikumar R.L."/>
            <person name="Schlapbach R."/>
            <person name="Sreeman S.M."/>
            <person name="Shimizu K.K."/>
        </authorList>
    </citation>
    <scope>NUCLEOTIDE SEQUENCE</scope>
</reference>
<reference evidence="3" key="2">
    <citation type="submission" date="2021-12" db="EMBL/GenBank/DDBJ databases">
        <title>Resequencing data analysis of finger millet.</title>
        <authorList>
            <person name="Hatakeyama M."/>
            <person name="Aluri S."/>
            <person name="Balachadran M.T."/>
            <person name="Sivarajan S.R."/>
            <person name="Poveda L."/>
            <person name="Shimizu-Inatsugi R."/>
            <person name="Schlapbach R."/>
            <person name="Sreeman S.M."/>
            <person name="Shimizu K.K."/>
        </authorList>
    </citation>
    <scope>NUCLEOTIDE SEQUENCE</scope>
</reference>
<keyword evidence="2" id="KW-1133">Transmembrane helix</keyword>
<keyword evidence="4" id="KW-1185">Reference proteome</keyword>
<dbReference type="Pfam" id="PF01554">
    <property type="entry name" value="MatE"/>
    <property type="match status" value="1"/>
</dbReference>
<dbReference type="PANTHER" id="PTHR11206">
    <property type="entry name" value="MULTIDRUG RESISTANCE PROTEIN"/>
    <property type="match status" value="1"/>
</dbReference>
<dbReference type="AlphaFoldDB" id="A0AAV5BRA0"/>
<comment type="similarity">
    <text evidence="1">Belongs to the multi antimicrobial extrusion (MATE) (TC 2.A.66.1) family.</text>
</comment>